<dbReference type="RefSeq" id="WP_090150886.1">
    <property type="nucleotide sequence ID" value="NZ_FNAN01000008.1"/>
</dbReference>
<evidence type="ECO:0000256" key="1">
    <source>
        <dbReference type="ARBA" id="ARBA00004651"/>
    </source>
</evidence>
<keyword evidence="4 8" id="KW-1003">Cell membrane</keyword>
<evidence type="ECO:0000256" key="2">
    <source>
        <dbReference type="ARBA" id="ARBA00009765"/>
    </source>
</evidence>
<dbReference type="InterPro" id="IPR004488">
    <property type="entry name" value="Mg/Co-transport_prot_CorA"/>
</dbReference>
<evidence type="ECO:0000256" key="9">
    <source>
        <dbReference type="SAM" id="MobiDB-lite"/>
    </source>
</evidence>
<organism evidence="10 11">
    <name type="scientific">Dyadobacter soli</name>
    <dbReference type="NCBI Taxonomy" id="659014"/>
    <lineage>
        <taxon>Bacteria</taxon>
        <taxon>Pseudomonadati</taxon>
        <taxon>Bacteroidota</taxon>
        <taxon>Cytophagia</taxon>
        <taxon>Cytophagales</taxon>
        <taxon>Spirosomataceae</taxon>
        <taxon>Dyadobacter</taxon>
    </lineage>
</organism>
<dbReference type="GO" id="GO:0005886">
    <property type="term" value="C:plasma membrane"/>
    <property type="evidence" value="ECO:0007669"/>
    <property type="project" value="UniProtKB-SubCell"/>
</dbReference>
<feature type="region of interest" description="Disordered" evidence="9">
    <location>
        <begin position="1"/>
        <end position="32"/>
    </location>
</feature>
<feature type="transmembrane region" description="Helical" evidence="8">
    <location>
        <begin position="355"/>
        <end position="375"/>
    </location>
</feature>
<evidence type="ECO:0000256" key="7">
    <source>
        <dbReference type="ARBA" id="ARBA00023136"/>
    </source>
</evidence>
<keyword evidence="7 8" id="KW-0472">Membrane</keyword>
<sequence>MNGTESDKPAEGASPHGGAVKNGGRKSKKYRKRGLLTSPGTLTYIGPEVGLKTKIRRIRYNEHSFKEENVKSLDECRPEPEGQNLITWLNVDGIHEIPLIEKLGKFYHLHPLLLEDVVNTEHKPKLELYDTGHLFLTLKMLHVDSESPISISAEHVSFVLGKNYVLSFQEELTSDIFTSVENRLEASVGKTRRNGPDYLLFALMDVVVDNYFIVLEKLGDALDATEDQVIRGVQELSLKDMYALKRELTLARRQIWPLRDMVNQLIREDNMRISKDVIPYYRDLYDHIMQVLDTIDSYRELVASLVDVHLSTISNRMNQVMKTLTIFSAVFMPLTFIVGVYGMNFEFMPELKEPYGYYYVWGLMVAVTVGMIFYFKSKKWM</sequence>
<proteinExistence type="inferred from homology"/>
<dbReference type="InterPro" id="IPR045863">
    <property type="entry name" value="CorA_TM1_TM2"/>
</dbReference>
<comment type="function">
    <text evidence="8">Mediates influx of magnesium ions.</text>
</comment>
<dbReference type="Gene3D" id="1.20.58.340">
    <property type="entry name" value="Magnesium transport protein CorA, transmembrane region"/>
    <property type="match status" value="2"/>
</dbReference>
<comment type="subcellular location">
    <subcellularLocation>
        <location evidence="1">Cell membrane</location>
        <topology evidence="1">Multi-pass membrane protein</topology>
    </subcellularLocation>
    <subcellularLocation>
        <location evidence="8">Membrane</location>
        <topology evidence="8">Multi-pass membrane protein</topology>
    </subcellularLocation>
</comment>
<evidence type="ECO:0000313" key="10">
    <source>
        <dbReference type="EMBL" id="SDE96485.1"/>
    </source>
</evidence>
<keyword evidence="5 8" id="KW-0812">Transmembrane</keyword>
<keyword evidence="8" id="KW-0460">Magnesium</keyword>
<keyword evidence="3 8" id="KW-0813">Transport</keyword>
<feature type="transmembrane region" description="Helical" evidence="8">
    <location>
        <begin position="324"/>
        <end position="343"/>
    </location>
</feature>
<evidence type="ECO:0000256" key="8">
    <source>
        <dbReference type="RuleBase" id="RU362010"/>
    </source>
</evidence>
<evidence type="ECO:0000256" key="5">
    <source>
        <dbReference type="ARBA" id="ARBA00022692"/>
    </source>
</evidence>
<name>A0A1G7H7Y0_9BACT</name>
<dbReference type="Pfam" id="PF01544">
    <property type="entry name" value="CorA"/>
    <property type="match status" value="1"/>
</dbReference>
<dbReference type="EMBL" id="FNAN01000008">
    <property type="protein sequence ID" value="SDE96485.1"/>
    <property type="molecule type" value="Genomic_DNA"/>
</dbReference>
<dbReference type="AlphaFoldDB" id="A0A1G7H7Y0"/>
<evidence type="ECO:0000313" key="11">
    <source>
        <dbReference type="Proteomes" id="UP000198748"/>
    </source>
</evidence>
<dbReference type="SUPFAM" id="SSF144083">
    <property type="entry name" value="Magnesium transport protein CorA, transmembrane region"/>
    <property type="match status" value="1"/>
</dbReference>
<dbReference type="InterPro" id="IPR045861">
    <property type="entry name" value="CorA_cytoplasmic_dom"/>
</dbReference>
<feature type="compositionally biased region" description="Basic residues" evidence="9">
    <location>
        <begin position="23"/>
        <end position="32"/>
    </location>
</feature>
<dbReference type="GO" id="GO:0000287">
    <property type="term" value="F:magnesium ion binding"/>
    <property type="evidence" value="ECO:0007669"/>
    <property type="project" value="TreeGrafter"/>
</dbReference>
<dbReference type="Proteomes" id="UP000198748">
    <property type="component" value="Unassembled WGS sequence"/>
</dbReference>
<evidence type="ECO:0000256" key="4">
    <source>
        <dbReference type="ARBA" id="ARBA00022475"/>
    </source>
</evidence>
<reference evidence="11" key="1">
    <citation type="submission" date="2016-10" db="EMBL/GenBank/DDBJ databases">
        <authorList>
            <person name="Varghese N."/>
            <person name="Submissions S."/>
        </authorList>
    </citation>
    <scope>NUCLEOTIDE SEQUENCE [LARGE SCALE GENOMIC DNA]</scope>
    <source>
        <strain evidence="11">DSM 25329</strain>
    </source>
</reference>
<dbReference type="PANTHER" id="PTHR46494:SF1">
    <property type="entry name" value="CORA FAMILY METAL ION TRANSPORTER (EUROFUNG)"/>
    <property type="match status" value="1"/>
</dbReference>
<dbReference type="GO" id="GO:0015087">
    <property type="term" value="F:cobalt ion transmembrane transporter activity"/>
    <property type="evidence" value="ECO:0007669"/>
    <property type="project" value="UniProtKB-UniRule"/>
</dbReference>
<keyword evidence="8" id="KW-0406">Ion transport</keyword>
<protein>
    <recommendedName>
        <fullName evidence="8">Magnesium transport protein CorA</fullName>
    </recommendedName>
</protein>
<dbReference type="Gene3D" id="3.30.460.20">
    <property type="entry name" value="CorA soluble domain-like"/>
    <property type="match status" value="1"/>
</dbReference>
<dbReference type="OrthoDB" id="9803416at2"/>
<keyword evidence="11" id="KW-1185">Reference proteome</keyword>
<evidence type="ECO:0000256" key="3">
    <source>
        <dbReference type="ARBA" id="ARBA00022448"/>
    </source>
</evidence>
<evidence type="ECO:0000256" key="6">
    <source>
        <dbReference type="ARBA" id="ARBA00022989"/>
    </source>
</evidence>
<dbReference type="GO" id="GO:0015095">
    <property type="term" value="F:magnesium ion transmembrane transporter activity"/>
    <property type="evidence" value="ECO:0007669"/>
    <property type="project" value="UniProtKB-UniRule"/>
</dbReference>
<gene>
    <name evidence="8" type="primary">corA</name>
    <name evidence="10" type="ORF">SAMN04487996_10866</name>
</gene>
<keyword evidence="6 8" id="KW-1133">Transmembrane helix</keyword>
<comment type="similarity">
    <text evidence="2 8">Belongs to the CorA metal ion transporter (MIT) (TC 1.A.35) family.</text>
</comment>
<dbReference type="SUPFAM" id="SSF143865">
    <property type="entry name" value="CorA soluble domain-like"/>
    <property type="match status" value="1"/>
</dbReference>
<dbReference type="CDD" id="cd12828">
    <property type="entry name" value="TmCorA-like_1"/>
    <property type="match status" value="1"/>
</dbReference>
<dbReference type="STRING" id="659014.SAMN04487996_10866"/>
<feature type="compositionally biased region" description="Basic and acidic residues" evidence="9">
    <location>
        <begin position="1"/>
        <end position="10"/>
    </location>
</feature>
<dbReference type="NCBIfam" id="TIGR00383">
    <property type="entry name" value="corA"/>
    <property type="match status" value="1"/>
</dbReference>
<dbReference type="FunFam" id="1.20.58.340:FF:000012">
    <property type="entry name" value="Magnesium transport protein CorA"/>
    <property type="match status" value="1"/>
</dbReference>
<accession>A0A1G7H7Y0</accession>
<dbReference type="InterPro" id="IPR002523">
    <property type="entry name" value="MgTranspt_CorA/ZnTranspt_ZntB"/>
</dbReference>
<dbReference type="PANTHER" id="PTHR46494">
    <property type="entry name" value="CORA FAMILY METAL ION TRANSPORTER (EUROFUNG)"/>
    <property type="match status" value="1"/>
</dbReference>
<dbReference type="GO" id="GO:0050897">
    <property type="term" value="F:cobalt ion binding"/>
    <property type="evidence" value="ECO:0007669"/>
    <property type="project" value="TreeGrafter"/>
</dbReference>